<dbReference type="SMART" id="SM00855">
    <property type="entry name" value="PGAM"/>
    <property type="match status" value="1"/>
</dbReference>
<dbReference type="PANTHER" id="PTHR48100">
    <property type="entry name" value="BROAD-SPECIFICITY PHOSPHATASE YOR283W-RELATED"/>
    <property type="match status" value="1"/>
</dbReference>
<sequence length="195" mass="21905">MKKIIYLMRHGETLFNAENRIQGWCDSPLTDRGIAQAESIGRYFQRKGITIQSAYTSTSERAMDTLSTVAGEMGKTIPTHQLKTLKEANFGSFEGMPEYLNPPRPYGDFFLQYGGESDDQVQARVTKAIHDIAVNDPSTAILIVSHAGAIYSFIAYYIEAAFERFHTQMTNSTVLQLAFEDDTFTLTEVINPEQL</sequence>
<dbReference type="Proteomes" id="UP001220377">
    <property type="component" value="Chromosome"/>
</dbReference>
<evidence type="ECO:0000313" key="1">
    <source>
        <dbReference type="EMBL" id="WDF83266.1"/>
    </source>
</evidence>
<dbReference type="InterPro" id="IPR029033">
    <property type="entry name" value="His_PPase_superfam"/>
</dbReference>
<dbReference type="CDD" id="cd07067">
    <property type="entry name" value="HP_PGM_like"/>
    <property type="match status" value="1"/>
</dbReference>
<gene>
    <name evidence="1" type="ORF">PQ472_03240</name>
</gene>
<keyword evidence="2" id="KW-1185">Reference proteome</keyword>
<dbReference type="InterPro" id="IPR001345">
    <property type="entry name" value="PG/BPGM_mutase_AS"/>
</dbReference>
<evidence type="ECO:0000313" key="2">
    <source>
        <dbReference type="Proteomes" id="UP001220377"/>
    </source>
</evidence>
<dbReference type="Pfam" id="PF00300">
    <property type="entry name" value="His_Phos_1"/>
    <property type="match status" value="1"/>
</dbReference>
<proteinExistence type="predicted"/>
<dbReference type="EMBL" id="CP117884">
    <property type="protein sequence ID" value="WDF83266.1"/>
    <property type="molecule type" value="Genomic_DNA"/>
</dbReference>
<reference evidence="1 2" key="1">
    <citation type="submission" date="2023-02" db="EMBL/GenBank/DDBJ databases">
        <title>Genome sequence of Lacticaseibacillus sp. KACC 23028.</title>
        <authorList>
            <person name="Kim S."/>
            <person name="Heo J."/>
            <person name="Kwon S.-W."/>
        </authorList>
    </citation>
    <scope>NUCLEOTIDE SEQUENCE [LARGE SCALE GENOMIC DNA]</scope>
    <source>
        <strain evidence="1 2">KACC 23028</strain>
    </source>
</reference>
<protein>
    <submittedName>
        <fullName evidence="1">Histidine phosphatase family protein</fullName>
    </submittedName>
</protein>
<dbReference type="PROSITE" id="PS00175">
    <property type="entry name" value="PG_MUTASE"/>
    <property type="match status" value="1"/>
</dbReference>
<dbReference type="RefSeq" id="WP_274261315.1">
    <property type="nucleotide sequence ID" value="NZ_CP117884.1"/>
</dbReference>
<name>A0ABY7WT13_9LACO</name>
<dbReference type="InterPro" id="IPR050275">
    <property type="entry name" value="PGM_Phosphatase"/>
</dbReference>
<organism evidence="1 2">
    <name type="scientific">Lacticaseibacillus pabuli</name>
    <dbReference type="NCBI Taxonomy" id="3025672"/>
    <lineage>
        <taxon>Bacteria</taxon>
        <taxon>Bacillati</taxon>
        <taxon>Bacillota</taxon>
        <taxon>Bacilli</taxon>
        <taxon>Lactobacillales</taxon>
        <taxon>Lactobacillaceae</taxon>
        <taxon>Lacticaseibacillus</taxon>
    </lineage>
</organism>
<dbReference type="InterPro" id="IPR013078">
    <property type="entry name" value="His_Pase_superF_clade-1"/>
</dbReference>
<dbReference type="Gene3D" id="3.40.50.1240">
    <property type="entry name" value="Phosphoglycerate mutase-like"/>
    <property type="match status" value="1"/>
</dbReference>
<dbReference type="PANTHER" id="PTHR48100:SF5">
    <property type="entry name" value="HISTIDINE PHOSPHATASE FAMILY PROTEIN"/>
    <property type="match status" value="1"/>
</dbReference>
<dbReference type="SUPFAM" id="SSF53254">
    <property type="entry name" value="Phosphoglycerate mutase-like"/>
    <property type="match status" value="1"/>
</dbReference>
<accession>A0ABY7WT13</accession>